<evidence type="ECO:0000313" key="1">
    <source>
        <dbReference type="EMBL" id="EMP34991.1"/>
    </source>
</evidence>
<evidence type="ECO:0000313" key="2">
    <source>
        <dbReference type="Proteomes" id="UP000031443"/>
    </source>
</evidence>
<name>M7BAM2_CHEMY</name>
<sequence length="169" mass="18876">MEAAQLSAAVVRIVNTSHIILQYVQNLARRHQHKDDCEEDMDTDAPESMKCGNWDIIAAVGQVTMNDITLLRLAQKDKDRMSLECQQTSGPYAAMLCYAMIPDYMLLAWHAIRSCTSCSVHAGALLRFWDSVVTCADELCMVTSADVLVMLAKQEMKFKSSQYFSCVPG</sequence>
<keyword evidence="2" id="KW-1185">Reference proteome</keyword>
<accession>M7BAM2</accession>
<protein>
    <submittedName>
        <fullName evidence="1">Uncharacterized protein</fullName>
    </submittedName>
</protein>
<dbReference type="AlphaFoldDB" id="M7BAM2"/>
<reference evidence="2" key="1">
    <citation type="journal article" date="2013" name="Nat. Genet.">
        <title>The draft genomes of soft-shell turtle and green sea turtle yield insights into the development and evolution of the turtle-specific body plan.</title>
        <authorList>
            <person name="Wang Z."/>
            <person name="Pascual-Anaya J."/>
            <person name="Zadissa A."/>
            <person name="Li W."/>
            <person name="Niimura Y."/>
            <person name="Huang Z."/>
            <person name="Li C."/>
            <person name="White S."/>
            <person name="Xiong Z."/>
            <person name="Fang D."/>
            <person name="Wang B."/>
            <person name="Ming Y."/>
            <person name="Chen Y."/>
            <person name="Zheng Y."/>
            <person name="Kuraku S."/>
            <person name="Pignatelli M."/>
            <person name="Herrero J."/>
            <person name="Beal K."/>
            <person name="Nozawa M."/>
            <person name="Li Q."/>
            <person name="Wang J."/>
            <person name="Zhang H."/>
            <person name="Yu L."/>
            <person name="Shigenobu S."/>
            <person name="Wang J."/>
            <person name="Liu J."/>
            <person name="Flicek P."/>
            <person name="Searle S."/>
            <person name="Wang J."/>
            <person name="Kuratani S."/>
            <person name="Yin Y."/>
            <person name="Aken B."/>
            <person name="Zhang G."/>
            <person name="Irie N."/>
        </authorList>
    </citation>
    <scope>NUCLEOTIDE SEQUENCE [LARGE SCALE GENOMIC DNA]</scope>
</reference>
<proteinExistence type="predicted"/>
<dbReference type="Proteomes" id="UP000031443">
    <property type="component" value="Unassembled WGS sequence"/>
</dbReference>
<dbReference type="EMBL" id="KB530466">
    <property type="protein sequence ID" value="EMP34991.1"/>
    <property type="molecule type" value="Genomic_DNA"/>
</dbReference>
<organism evidence="1 2">
    <name type="scientific">Chelonia mydas</name>
    <name type="common">Green sea-turtle</name>
    <name type="synonym">Chelonia agassizi</name>
    <dbReference type="NCBI Taxonomy" id="8469"/>
    <lineage>
        <taxon>Eukaryota</taxon>
        <taxon>Metazoa</taxon>
        <taxon>Chordata</taxon>
        <taxon>Craniata</taxon>
        <taxon>Vertebrata</taxon>
        <taxon>Euteleostomi</taxon>
        <taxon>Archelosauria</taxon>
        <taxon>Testudinata</taxon>
        <taxon>Testudines</taxon>
        <taxon>Cryptodira</taxon>
        <taxon>Durocryptodira</taxon>
        <taxon>Americhelydia</taxon>
        <taxon>Chelonioidea</taxon>
        <taxon>Cheloniidae</taxon>
        <taxon>Chelonia</taxon>
    </lineage>
</organism>
<gene>
    <name evidence="1" type="ORF">UY3_07854</name>
</gene>